<dbReference type="InterPro" id="IPR018711">
    <property type="entry name" value="NAGPA"/>
</dbReference>
<organism evidence="3 4">
    <name type="scientific">Granulicella arctica</name>
    <dbReference type="NCBI Taxonomy" id="940613"/>
    <lineage>
        <taxon>Bacteria</taxon>
        <taxon>Pseudomonadati</taxon>
        <taxon>Acidobacteriota</taxon>
        <taxon>Terriglobia</taxon>
        <taxon>Terriglobales</taxon>
        <taxon>Acidobacteriaceae</taxon>
        <taxon>Granulicella</taxon>
    </lineage>
</organism>
<evidence type="ECO:0000313" key="4">
    <source>
        <dbReference type="Proteomes" id="UP000589520"/>
    </source>
</evidence>
<evidence type="ECO:0000313" key="3">
    <source>
        <dbReference type="EMBL" id="NYF80646.1"/>
    </source>
</evidence>
<gene>
    <name evidence="3" type="ORF">HDF17_002966</name>
</gene>
<comment type="caution">
    <text evidence="3">The sequence shown here is derived from an EMBL/GenBank/DDBJ whole genome shotgun (WGS) entry which is preliminary data.</text>
</comment>
<dbReference type="Pfam" id="PF09992">
    <property type="entry name" value="NAGPA"/>
    <property type="match status" value="1"/>
</dbReference>
<evidence type="ECO:0000259" key="2">
    <source>
        <dbReference type="Pfam" id="PF09992"/>
    </source>
</evidence>
<reference evidence="3 4" key="1">
    <citation type="submission" date="2020-07" db="EMBL/GenBank/DDBJ databases">
        <title>Genomic Encyclopedia of Type Strains, Phase IV (KMG-V): Genome sequencing to study the core and pangenomes of soil and plant-associated prokaryotes.</title>
        <authorList>
            <person name="Whitman W."/>
        </authorList>
    </citation>
    <scope>NUCLEOTIDE SEQUENCE [LARGE SCALE GENOMIC DNA]</scope>
    <source>
        <strain evidence="3 4">X4EP2</strain>
    </source>
</reference>
<feature type="domain" description="Phosphodiester glycosidase" evidence="2">
    <location>
        <begin position="447"/>
        <end position="546"/>
    </location>
</feature>
<accession>A0A7Y9PK70</accession>
<dbReference type="Proteomes" id="UP000589520">
    <property type="component" value="Unassembled WGS sequence"/>
</dbReference>
<evidence type="ECO:0000256" key="1">
    <source>
        <dbReference type="SAM" id="MobiDB-lite"/>
    </source>
</evidence>
<dbReference type="PANTHER" id="PTHR40446:SF2">
    <property type="entry name" value="N-ACETYLGLUCOSAMINE-1-PHOSPHODIESTER ALPHA-N-ACETYLGLUCOSAMINIDASE"/>
    <property type="match status" value="1"/>
</dbReference>
<protein>
    <recommendedName>
        <fullName evidence="2">Phosphodiester glycosidase domain-containing protein</fullName>
    </recommendedName>
</protein>
<dbReference type="PANTHER" id="PTHR40446">
    <property type="entry name" value="N-ACETYLGLUCOSAMINE-1-PHOSPHODIESTER ALPHA-N-ACETYLGLUCOSAMINIDASE"/>
    <property type="match status" value="1"/>
</dbReference>
<sequence length="549" mass="57580">MNYRSLQYGALIFLFSMSTHGESSDREWRIPSTDAPLGIAGTRQTVTSKQLTTGVSYYQIKRGEIDPSAFWTVNMGFFPTYAAAKLESDNLLRFAVAPRIDPSAGKKLGGSVLGYWLSVGKYISRVDASDAAAHVAAVSGGMYKPIVRNTALGGYPTRGPWVINVLAIRPSETTSELAIVPAGQDNLGADGETVSVAAARLGALAATNGSFFSNINPFHAPLPPRSPLGATVINGNLIATAAGGRPGVIIEKTNNGHQTVRILRKLTTYVTVSDQNNDGAEIEAIDRPILGTVVNCGVPAGSPDIRPEHDSVCKNDNDLVMYDGLYHRGASSNAQVDPHYRGSSYELLVDRSGTVTKGQDSLGLAPPPGGYVLQGLGKSAVWLRAHSAQGTKLRVARRLFADGVEVGLHSGMSVLEGGPLLSDSNLTGAADQEGFGPRSNGFDGGDANGSVPNNWYNGWFVSRNARTALGITEGGTVLIVEIDGRQPTLSLGASIPETAAVMRWLGATSAINLDGGGSSNMVVNGISVGHPSDVQGERGVGDLLMILPK</sequence>
<proteinExistence type="predicted"/>
<dbReference type="EMBL" id="JACCCW010000002">
    <property type="protein sequence ID" value="NYF80646.1"/>
    <property type="molecule type" value="Genomic_DNA"/>
</dbReference>
<feature type="region of interest" description="Disordered" evidence="1">
    <location>
        <begin position="426"/>
        <end position="446"/>
    </location>
</feature>
<dbReference type="AlphaFoldDB" id="A0A7Y9PK70"/>
<name>A0A7Y9PK70_9BACT</name>
<keyword evidence="4" id="KW-1185">Reference proteome</keyword>